<feature type="compositionally biased region" description="Basic and acidic residues" evidence="1">
    <location>
        <begin position="941"/>
        <end position="955"/>
    </location>
</feature>
<name>A0A4U3KX41_9BACT</name>
<organism evidence="4 5">
    <name type="scientific">Ilyomonas limi</name>
    <dbReference type="NCBI Taxonomy" id="2575867"/>
    <lineage>
        <taxon>Bacteria</taxon>
        <taxon>Pseudomonadati</taxon>
        <taxon>Bacteroidota</taxon>
        <taxon>Chitinophagia</taxon>
        <taxon>Chitinophagales</taxon>
        <taxon>Chitinophagaceae</taxon>
        <taxon>Ilyomonas</taxon>
    </lineage>
</organism>
<dbReference type="SUPFAM" id="SSF56935">
    <property type="entry name" value="Porins"/>
    <property type="match status" value="1"/>
</dbReference>
<dbReference type="SUPFAM" id="SSF49464">
    <property type="entry name" value="Carboxypeptidase regulatory domain-like"/>
    <property type="match status" value="1"/>
</dbReference>
<keyword evidence="2" id="KW-0732">Signal</keyword>
<protein>
    <recommendedName>
        <fullName evidence="3">Outer membrane protein beta-barrel domain-containing protein</fullName>
    </recommendedName>
</protein>
<dbReference type="InterPro" id="IPR008969">
    <property type="entry name" value="CarboxyPept-like_regulatory"/>
</dbReference>
<dbReference type="Gene3D" id="2.60.40.1120">
    <property type="entry name" value="Carboxypeptidase-like, regulatory domain"/>
    <property type="match status" value="1"/>
</dbReference>
<keyword evidence="5" id="KW-1185">Reference proteome</keyword>
<evidence type="ECO:0000259" key="3">
    <source>
        <dbReference type="Pfam" id="PF14905"/>
    </source>
</evidence>
<feature type="signal peptide" evidence="2">
    <location>
        <begin position="1"/>
        <end position="18"/>
    </location>
</feature>
<dbReference type="Pfam" id="PF13620">
    <property type="entry name" value="CarboxypepD_reg"/>
    <property type="match status" value="1"/>
</dbReference>
<dbReference type="InterPro" id="IPR041700">
    <property type="entry name" value="OMP_b-brl_3"/>
</dbReference>
<feature type="region of interest" description="Disordered" evidence="1">
    <location>
        <begin position="934"/>
        <end position="967"/>
    </location>
</feature>
<dbReference type="Proteomes" id="UP000305848">
    <property type="component" value="Unassembled WGS sequence"/>
</dbReference>
<feature type="region of interest" description="Disordered" evidence="1">
    <location>
        <begin position="289"/>
        <end position="308"/>
    </location>
</feature>
<evidence type="ECO:0000313" key="4">
    <source>
        <dbReference type="EMBL" id="TKK67165.1"/>
    </source>
</evidence>
<reference evidence="4 5" key="1">
    <citation type="submission" date="2019-05" db="EMBL/GenBank/DDBJ databases">
        <title>Panacibacter sp. strain 17mud1-8 Genome sequencing and assembly.</title>
        <authorList>
            <person name="Chhetri G."/>
        </authorList>
    </citation>
    <scope>NUCLEOTIDE SEQUENCE [LARGE SCALE GENOMIC DNA]</scope>
    <source>
        <strain evidence="4 5">17mud1-8</strain>
    </source>
</reference>
<evidence type="ECO:0000313" key="5">
    <source>
        <dbReference type="Proteomes" id="UP000305848"/>
    </source>
</evidence>
<sequence>MKTLLLLFFLLTVASLQAQTTINGRIVDSANKPLSAATVQLNKDTGNIQLQSTLTDTAGAFLFTNVDSGKYVITVSFIGYGSASKIIQAANNTTINLGELQLVRISNSLNTVVVTATTPAVVQKGDTVQYSANQYKVNPDATSEDLVKKMPGITVGSDGTVTAHGETVKKVLVDGKEYFGDDASATLRNLPADVIDKIQVFDKLSDQAQFTGFDDGNTSKAINIVTKGGMRASQFGKVYAGYGTDNRYTMGGNVNFFNGDRRIALIGLSNNINQQNFSQQDLLGVLSTGGNGGRRGGGGGQRGGGGFRGGGAGNFLTGNASGINSTNSLGINYSDTWAKNLTVTGSYFFNNTRNSTGQHTNRQNITPTDTSIFYKEDENSSNSNYNNRINMRMEYKIDSANQLIFTPSIGFQNNQAHSISDAVNTLASGKVLTDVLNSTNSTSSGYNFSANLLYRHAFKKKGRSITLGISPGLSDNTGGTYQDIFTTDTDTLGNNIQDSSQLFRDRNSHVKSIGASIAYTEPVGKKAMVMFNYNPSWQNSTSKQLEFDYNSTVAKYNMLDTSVSNLFNNDIAKQNAGITYRIGDRNNSFMAGLNYQYTDMNSKETYPEALTTHFTFSNLLPNLMFNKRFSPKTSIRLFYRATTQTPSVTQLQNVYNTNNPLFVTIGNPDLKQAYNNTLAARFNFTNTAKSSSLFFNAFIQQNNSYITNAVFTASEDSLLTKTFVLKKSAQLSKPVNLDGYWSYRTFLTYSFPVKAIKTNINLNGGYNYTRQPGLINGIENKSKNSGYSGGVTFASNISEYVDFNIGYNAGYNVVKNSLQPNLNESYYSGSATASINLLSKDGWVFHTDLNNQMYSGLSNGYNQNYTLWNASAGKKFLKNQRGDLRLNVFDILKQNQSITRNVTETYIEDVQTNILQRYFMLTFTYKINNVRTNKAAQNNSGEHDRFVPRAPRGERNGMPPASPGGGI</sequence>
<accession>A0A4U3KX41</accession>
<dbReference type="RefSeq" id="WP_137262595.1">
    <property type="nucleotide sequence ID" value="NZ_SZQL01000012.1"/>
</dbReference>
<gene>
    <name evidence="4" type="ORF">FC093_14870</name>
</gene>
<evidence type="ECO:0000256" key="2">
    <source>
        <dbReference type="SAM" id="SignalP"/>
    </source>
</evidence>
<dbReference type="Pfam" id="PF14905">
    <property type="entry name" value="OMP_b-brl_3"/>
    <property type="match status" value="1"/>
</dbReference>
<evidence type="ECO:0000256" key="1">
    <source>
        <dbReference type="SAM" id="MobiDB-lite"/>
    </source>
</evidence>
<proteinExistence type="predicted"/>
<feature type="chain" id="PRO_5020734348" description="Outer membrane protein beta-barrel domain-containing protein" evidence="2">
    <location>
        <begin position="19"/>
        <end position="967"/>
    </location>
</feature>
<feature type="domain" description="Outer membrane protein beta-barrel" evidence="3">
    <location>
        <begin position="456"/>
        <end position="785"/>
    </location>
</feature>
<dbReference type="OrthoDB" id="606930at2"/>
<dbReference type="EMBL" id="SZQL01000012">
    <property type="protein sequence ID" value="TKK67165.1"/>
    <property type="molecule type" value="Genomic_DNA"/>
</dbReference>
<dbReference type="AlphaFoldDB" id="A0A4U3KX41"/>
<comment type="caution">
    <text evidence="4">The sequence shown here is derived from an EMBL/GenBank/DDBJ whole genome shotgun (WGS) entry which is preliminary data.</text>
</comment>